<feature type="non-terminal residue" evidence="3">
    <location>
        <position position="1"/>
    </location>
</feature>
<dbReference type="AlphaFoldDB" id="A0A699Z488"/>
<proteinExistence type="predicted"/>
<dbReference type="InterPro" id="IPR001214">
    <property type="entry name" value="SET_dom"/>
</dbReference>
<protein>
    <recommendedName>
        <fullName evidence="2">SET domain-containing protein</fullName>
    </recommendedName>
</protein>
<accession>A0A699Z488</accession>
<dbReference type="SUPFAM" id="SSF82199">
    <property type="entry name" value="SET domain"/>
    <property type="match status" value="1"/>
</dbReference>
<dbReference type="Gene3D" id="2.170.270.10">
    <property type="entry name" value="SET domain"/>
    <property type="match status" value="1"/>
</dbReference>
<evidence type="ECO:0000313" key="4">
    <source>
        <dbReference type="Proteomes" id="UP000485058"/>
    </source>
</evidence>
<reference evidence="3 4" key="1">
    <citation type="submission" date="2020-02" db="EMBL/GenBank/DDBJ databases">
        <title>Draft genome sequence of Haematococcus lacustris strain NIES-144.</title>
        <authorList>
            <person name="Morimoto D."/>
            <person name="Nakagawa S."/>
            <person name="Yoshida T."/>
            <person name="Sawayama S."/>
        </authorList>
    </citation>
    <scope>NUCLEOTIDE SEQUENCE [LARGE SCALE GENOMIC DNA]</scope>
    <source>
        <strain evidence="3 4">NIES-144</strain>
    </source>
</reference>
<keyword evidence="4" id="KW-1185">Reference proteome</keyword>
<feature type="non-terminal residue" evidence="3">
    <location>
        <position position="214"/>
    </location>
</feature>
<sequence length="214" mass="23835">MTRTDDEFNALALGKCNYFKYSMQIGSWGKDNLLVVDATELGNDMRELNHYQDLTRPRRSPTLNARYLEVRDNRKGRDEPYLVIITTCAVPQDTELLIDYGRDYFLQMMASLYAELALQHEQLLERDNRIAALTRRNALLTHQAKALNSRAAARVLASTKNRRQASSLPGSPAAPLPLSSQLLAAPVSIKQQEEGAGELVAPGPMPGLWLGQPA</sequence>
<dbReference type="EMBL" id="BLLF01001069">
    <property type="protein sequence ID" value="GFH16901.1"/>
    <property type="molecule type" value="Genomic_DNA"/>
</dbReference>
<feature type="region of interest" description="Disordered" evidence="1">
    <location>
        <begin position="193"/>
        <end position="214"/>
    </location>
</feature>
<dbReference type="InterPro" id="IPR046341">
    <property type="entry name" value="SET_dom_sf"/>
</dbReference>
<comment type="caution">
    <text evidence="3">The sequence shown here is derived from an EMBL/GenBank/DDBJ whole genome shotgun (WGS) entry which is preliminary data.</text>
</comment>
<dbReference type="Proteomes" id="UP000485058">
    <property type="component" value="Unassembled WGS sequence"/>
</dbReference>
<dbReference type="PROSITE" id="PS50280">
    <property type="entry name" value="SET"/>
    <property type="match status" value="1"/>
</dbReference>
<evidence type="ECO:0000313" key="3">
    <source>
        <dbReference type="EMBL" id="GFH16901.1"/>
    </source>
</evidence>
<evidence type="ECO:0000256" key="1">
    <source>
        <dbReference type="SAM" id="MobiDB-lite"/>
    </source>
</evidence>
<feature type="domain" description="SET" evidence="2">
    <location>
        <begin position="1"/>
        <end position="101"/>
    </location>
</feature>
<organism evidence="3 4">
    <name type="scientific">Haematococcus lacustris</name>
    <name type="common">Green alga</name>
    <name type="synonym">Haematococcus pluvialis</name>
    <dbReference type="NCBI Taxonomy" id="44745"/>
    <lineage>
        <taxon>Eukaryota</taxon>
        <taxon>Viridiplantae</taxon>
        <taxon>Chlorophyta</taxon>
        <taxon>core chlorophytes</taxon>
        <taxon>Chlorophyceae</taxon>
        <taxon>CS clade</taxon>
        <taxon>Chlamydomonadales</taxon>
        <taxon>Haematococcaceae</taxon>
        <taxon>Haematococcus</taxon>
    </lineage>
</organism>
<name>A0A699Z488_HAELA</name>
<gene>
    <name evidence="3" type="ORF">HaLaN_13421</name>
</gene>
<evidence type="ECO:0000259" key="2">
    <source>
        <dbReference type="PROSITE" id="PS50280"/>
    </source>
</evidence>